<accession>K0SBY4</accession>
<proteinExistence type="predicted"/>
<feature type="region of interest" description="Disordered" evidence="1">
    <location>
        <begin position="1"/>
        <end position="40"/>
    </location>
</feature>
<dbReference type="Proteomes" id="UP000266841">
    <property type="component" value="Unassembled WGS sequence"/>
</dbReference>
<comment type="caution">
    <text evidence="2">The sequence shown here is derived from an EMBL/GenBank/DDBJ whole genome shotgun (WGS) entry which is preliminary data.</text>
</comment>
<protein>
    <submittedName>
        <fullName evidence="2">Uncharacterized protein</fullName>
    </submittedName>
</protein>
<dbReference type="AlphaFoldDB" id="K0SBY4"/>
<reference evidence="2 3" key="1">
    <citation type="journal article" date="2012" name="Genome Biol.">
        <title>Genome and low-iron response of an oceanic diatom adapted to chronic iron limitation.</title>
        <authorList>
            <person name="Lommer M."/>
            <person name="Specht M."/>
            <person name="Roy A.S."/>
            <person name="Kraemer L."/>
            <person name="Andreson R."/>
            <person name="Gutowska M.A."/>
            <person name="Wolf J."/>
            <person name="Bergner S.V."/>
            <person name="Schilhabel M.B."/>
            <person name="Klostermeier U.C."/>
            <person name="Beiko R.G."/>
            <person name="Rosenstiel P."/>
            <person name="Hippler M."/>
            <person name="Laroche J."/>
        </authorList>
    </citation>
    <scope>NUCLEOTIDE SEQUENCE [LARGE SCALE GENOMIC DNA]</scope>
    <source>
        <strain evidence="2 3">CCMP1005</strain>
    </source>
</reference>
<feature type="non-terminal residue" evidence="2">
    <location>
        <position position="1"/>
    </location>
</feature>
<feature type="compositionally biased region" description="Basic and acidic residues" evidence="1">
    <location>
        <begin position="9"/>
        <end position="33"/>
    </location>
</feature>
<gene>
    <name evidence="2" type="ORF">THAOC_21415</name>
</gene>
<dbReference type="EMBL" id="AGNL01025165">
    <property type="protein sequence ID" value="EJK58456.1"/>
    <property type="molecule type" value="Genomic_DNA"/>
</dbReference>
<sequence length="129" mass="14224">RASGGRTPRLHDAREEAPRHVPSDDERRRESRAPDPAAAMTKYEEAMTKFEEAWTWGGGDCTNSNQPIIDLGMICDERELRGGKGTCTSVISTTMENVGIQIGREPLKEVSEGFAVETGELLIKNLECC</sequence>
<name>K0SBY4_THAOC</name>
<evidence type="ECO:0000256" key="1">
    <source>
        <dbReference type="SAM" id="MobiDB-lite"/>
    </source>
</evidence>
<evidence type="ECO:0000313" key="3">
    <source>
        <dbReference type="Proteomes" id="UP000266841"/>
    </source>
</evidence>
<evidence type="ECO:0000313" key="2">
    <source>
        <dbReference type="EMBL" id="EJK58456.1"/>
    </source>
</evidence>
<keyword evidence="3" id="KW-1185">Reference proteome</keyword>
<organism evidence="2 3">
    <name type="scientific">Thalassiosira oceanica</name>
    <name type="common">Marine diatom</name>
    <dbReference type="NCBI Taxonomy" id="159749"/>
    <lineage>
        <taxon>Eukaryota</taxon>
        <taxon>Sar</taxon>
        <taxon>Stramenopiles</taxon>
        <taxon>Ochrophyta</taxon>
        <taxon>Bacillariophyta</taxon>
        <taxon>Coscinodiscophyceae</taxon>
        <taxon>Thalassiosirophycidae</taxon>
        <taxon>Thalassiosirales</taxon>
        <taxon>Thalassiosiraceae</taxon>
        <taxon>Thalassiosira</taxon>
    </lineage>
</organism>